<feature type="transmembrane region" description="Helical" evidence="1">
    <location>
        <begin position="196"/>
        <end position="216"/>
    </location>
</feature>
<accession>A0A3L8P4V6</accession>
<comment type="caution">
    <text evidence="3">The sequence shown here is derived from an EMBL/GenBank/DDBJ whole genome shotgun (WGS) entry which is preliminary data.</text>
</comment>
<keyword evidence="1" id="KW-0472">Membrane</keyword>
<dbReference type="InterPro" id="IPR013099">
    <property type="entry name" value="K_chnl_dom"/>
</dbReference>
<proteinExistence type="predicted"/>
<feature type="transmembrane region" description="Helical" evidence="1">
    <location>
        <begin position="121"/>
        <end position="145"/>
    </location>
</feature>
<evidence type="ECO:0000313" key="3">
    <source>
        <dbReference type="EMBL" id="RLV49783.1"/>
    </source>
</evidence>
<feature type="transmembrane region" description="Helical" evidence="1">
    <location>
        <begin position="87"/>
        <end position="109"/>
    </location>
</feature>
<name>A0A3L8P4V6_9ACTN</name>
<reference evidence="3 4" key="1">
    <citation type="submission" date="2018-10" db="EMBL/GenBank/DDBJ databases">
        <title>Marmoricola sp. 4Q3S-7 whole genome shotgun sequence.</title>
        <authorList>
            <person name="Li F."/>
        </authorList>
    </citation>
    <scope>NUCLEOTIDE SEQUENCE [LARGE SCALE GENOMIC DNA]</scope>
    <source>
        <strain evidence="3 4">4Q3S-7</strain>
    </source>
</reference>
<keyword evidence="3" id="KW-0406">Ion transport</keyword>
<keyword evidence="3" id="KW-0813">Transport</keyword>
<dbReference type="EMBL" id="RDBE01000006">
    <property type="protein sequence ID" value="RLV49783.1"/>
    <property type="molecule type" value="Genomic_DNA"/>
</dbReference>
<keyword evidence="1" id="KW-1133">Transmembrane helix</keyword>
<feature type="transmembrane region" description="Helical" evidence="1">
    <location>
        <begin position="7"/>
        <end position="30"/>
    </location>
</feature>
<dbReference type="Gene3D" id="1.10.287.70">
    <property type="match status" value="1"/>
</dbReference>
<dbReference type="AlphaFoldDB" id="A0A3L8P4V6"/>
<evidence type="ECO:0000313" key="4">
    <source>
        <dbReference type="Proteomes" id="UP000281708"/>
    </source>
</evidence>
<dbReference type="SUPFAM" id="SSF81324">
    <property type="entry name" value="Voltage-gated potassium channels"/>
    <property type="match status" value="1"/>
</dbReference>
<dbReference type="Proteomes" id="UP000281708">
    <property type="component" value="Unassembled WGS sequence"/>
</dbReference>
<keyword evidence="1" id="KW-0812">Transmembrane</keyword>
<protein>
    <submittedName>
        <fullName evidence="3">Two pore domain potassium channel family protein</fullName>
    </submittedName>
</protein>
<feature type="transmembrane region" description="Helical" evidence="1">
    <location>
        <begin position="36"/>
        <end position="55"/>
    </location>
</feature>
<dbReference type="OrthoDB" id="4837979at2"/>
<keyword evidence="3" id="KW-0407">Ion channel</keyword>
<dbReference type="RefSeq" id="WP_121805548.1">
    <property type="nucleotide sequence ID" value="NZ_RDBE01000006.1"/>
</dbReference>
<organism evidence="3 4">
    <name type="scientific">Nocardioides mangrovicus</name>
    <dbReference type="NCBI Taxonomy" id="2478913"/>
    <lineage>
        <taxon>Bacteria</taxon>
        <taxon>Bacillati</taxon>
        <taxon>Actinomycetota</taxon>
        <taxon>Actinomycetes</taxon>
        <taxon>Propionibacteriales</taxon>
        <taxon>Nocardioidaceae</taxon>
        <taxon>Nocardioides</taxon>
    </lineage>
</organism>
<gene>
    <name evidence="3" type="ORF">D9V37_07755</name>
</gene>
<evidence type="ECO:0000256" key="1">
    <source>
        <dbReference type="SAM" id="Phobius"/>
    </source>
</evidence>
<evidence type="ECO:0000259" key="2">
    <source>
        <dbReference type="Pfam" id="PF07885"/>
    </source>
</evidence>
<dbReference type="GO" id="GO:0034220">
    <property type="term" value="P:monoatomic ion transmembrane transport"/>
    <property type="evidence" value="ECO:0007669"/>
    <property type="project" value="UniProtKB-KW"/>
</dbReference>
<dbReference type="Pfam" id="PF07885">
    <property type="entry name" value="Ion_trans_2"/>
    <property type="match status" value="1"/>
</dbReference>
<feature type="transmembrane region" description="Helical" evidence="1">
    <location>
        <begin position="62"/>
        <end position="81"/>
    </location>
</feature>
<feature type="domain" description="Potassium channel" evidence="2">
    <location>
        <begin position="136"/>
        <end position="211"/>
    </location>
</feature>
<keyword evidence="4" id="KW-1185">Reference proteome</keyword>
<sequence>MSQAARFLLRTPCATLLLVQLLGVLLYPFLEGSVTGRAVIAVFGIVVLGAALLAVRTTPALTWVAGAIAVPAVVLLVVQVVTDNEDLVPWSAGFEAALYFYAAYSLLRYMLADDKVTTDELFAVGAVFTVIAWAFAHVYVVVAALEPHAFTAYEHPSGERSWSELLFLSFTTLSSTGLSDVMPVRPHARSIVMFEQIAGVFYLAMVVTRLIGLSAMRKVEK</sequence>